<dbReference type="EMBL" id="CP002273">
    <property type="protein sequence ID" value="ADO36735.1"/>
    <property type="molecule type" value="Genomic_DNA"/>
</dbReference>
<sequence>MLRPPLYMIFVILTNILVKNSLTLTKIFVKQKFDKKEKINL</sequence>
<keyword evidence="2" id="KW-1185">Reference proteome</keyword>
<protein>
    <submittedName>
        <fullName evidence="1">Uncharacterized protein</fullName>
    </submittedName>
</protein>
<gene>
    <name evidence="1" type="ordered locus">ELI_1749</name>
</gene>
<evidence type="ECO:0000313" key="2">
    <source>
        <dbReference type="Proteomes" id="UP000006873"/>
    </source>
</evidence>
<dbReference type="Proteomes" id="UP000006873">
    <property type="component" value="Chromosome"/>
</dbReference>
<reference evidence="1 2" key="2">
    <citation type="journal article" date="2011" name="J. Bacteriol.">
        <title>Complete genome sequence of a carbon monoxide-utilizing acetogen, Eubacterium limosum KIST612.</title>
        <authorList>
            <person name="Roh H."/>
            <person name="Ko H.J."/>
            <person name="Kim D."/>
            <person name="Choi D.G."/>
            <person name="Park S."/>
            <person name="Kim S."/>
            <person name="Chang I.S."/>
            <person name="Choi I.G."/>
        </authorList>
    </citation>
    <scope>NUCLEOTIDE SEQUENCE [LARGE SCALE GENOMIC DNA]</scope>
    <source>
        <strain evidence="1 2">KIST612</strain>
    </source>
</reference>
<dbReference type="HOGENOM" id="CLU_3270209_0_0_9"/>
<organism evidence="1 2">
    <name type="scientific">Eubacterium callanderi</name>
    <dbReference type="NCBI Taxonomy" id="53442"/>
    <lineage>
        <taxon>Bacteria</taxon>
        <taxon>Bacillati</taxon>
        <taxon>Bacillota</taxon>
        <taxon>Clostridia</taxon>
        <taxon>Eubacteriales</taxon>
        <taxon>Eubacteriaceae</taxon>
        <taxon>Eubacterium</taxon>
    </lineage>
</organism>
<dbReference type="KEGG" id="elm:ELI_1749"/>
<evidence type="ECO:0000313" key="1">
    <source>
        <dbReference type="EMBL" id="ADO36735.1"/>
    </source>
</evidence>
<dbReference type="AlphaFoldDB" id="E3GMA7"/>
<name>E3GMA7_9FIRM</name>
<proteinExistence type="predicted"/>
<accession>E3GMA7</accession>
<reference key="1">
    <citation type="submission" date="2010-09" db="EMBL/GenBank/DDBJ databases">
        <authorList>
            <person name="Roh H."/>
            <person name="Ko H.-J."/>
            <person name="Kim D."/>
            <person name="Choi D.G."/>
            <person name="Park S."/>
            <person name="Kim S."/>
            <person name="Kim K.H."/>
            <person name="Chang I.S."/>
            <person name="Choi I.-G."/>
        </authorList>
    </citation>
    <scope>NUCLEOTIDE SEQUENCE</scope>
    <source>
        <strain>KIST612</strain>
    </source>
</reference>